<feature type="non-terminal residue" evidence="1">
    <location>
        <position position="146"/>
    </location>
</feature>
<proteinExistence type="predicted"/>
<feature type="non-terminal residue" evidence="1">
    <location>
        <position position="1"/>
    </location>
</feature>
<evidence type="ECO:0000313" key="2">
    <source>
        <dbReference type="Proteomes" id="UP000789702"/>
    </source>
</evidence>
<accession>A0ACA9QTH8</accession>
<dbReference type="Proteomes" id="UP000789702">
    <property type="component" value="Unassembled WGS sequence"/>
</dbReference>
<keyword evidence="2" id="KW-1185">Reference proteome</keyword>
<gene>
    <name evidence="1" type="ORF">DHETER_LOCUS15486</name>
</gene>
<evidence type="ECO:0000313" key="1">
    <source>
        <dbReference type="EMBL" id="CAG8764547.1"/>
    </source>
</evidence>
<comment type="caution">
    <text evidence="1">The sequence shown here is derived from an EMBL/GenBank/DDBJ whole genome shotgun (WGS) entry which is preliminary data.</text>
</comment>
<reference evidence="1" key="1">
    <citation type="submission" date="2021-06" db="EMBL/GenBank/DDBJ databases">
        <authorList>
            <person name="Kallberg Y."/>
            <person name="Tangrot J."/>
            <person name="Rosling A."/>
        </authorList>
    </citation>
    <scope>NUCLEOTIDE SEQUENCE</scope>
    <source>
        <strain evidence="1">IL203A</strain>
    </source>
</reference>
<dbReference type="EMBL" id="CAJVPU010053114">
    <property type="protein sequence ID" value="CAG8764547.1"/>
    <property type="molecule type" value="Genomic_DNA"/>
</dbReference>
<protein>
    <submittedName>
        <fullName evidence="1">12296_t:CDS:1</fullName>
    </submittedName>
</protein>
<sequence length="146" mass="16932">DYEGDDAILPGAYWLSNVHELFSFVNTAENDMLREVDLVSDSSKKFEWDDYGRLVSIAKHDLQSLEYNIYRIWVTELKKRLYKMIIPAVIESQSLPNFKTGENNRFNATAFSMDDLLIFLNKVRIANYVEMSVIDKVITELLKLVG</sequence>
<organism evidence="1 2">
    <name type="scientific">Dentiscutata heterogama</name>
    <dbReference type="NCBI Taxonomy" id="1316150"/>
    <lineage>
        <taxon>Eukaryota</taxon>
        <taxon>Fungi</taxon>
        <taxon>Fungi incertae sedis</taxon>
        <taxon>Mucoromycota</taxon>
        <taxon>Glomeromycotina</taxon>
        <taxon>Glomeromycetes</taxon>
        <taxon>Diversisporales</taxon>
        <taxon>Gigasporaceae</taxon>
        <taxon>Dentiscutata</taxon>
    </lineage>
</organism>
<name>A0ACA9QTH8_9GLOM</name>